<evidence type="ECO:0000256" key="1">
    <source>
        <dbReference type="ARBA" id="ARBA00022729"/>
    </source>
</evidence>
<proteinExistence type="predicted"/>
<evidence type="ECO:0000259" key="4">
    <source>
        <dbReference type="Pfam" id="PF10531"/>
    </source>
</evidence>
<reference evidence="5 6" key="1">
    <citation type="journal article" date="2019" name="Nat. Microbiol.">
        <title>Mediterranean grassland soil C-N compound turnover is dependent on rainfall and depth, and is mediated by genomically divergent microorganisms.</title>
        <authorList>
            <person name="Diamond S."/>
            <person name="Andeer P.F."/>
            <person name="Li Z."/>
            <person name="Crits-Christoph A."/>
            <person name="Burstein D."/>
            <person name="Anantharaman K."/>
            <person name="Lane K.R."/>
            <person name="Thomas B.C."/>
            <person name="Pan C."/>
            <person name="Northen T.R."/>
            <person name="Banfield J.F."/>
        </authorList>
    </citation>
    <scope>NUCLEOTIDE SEQUENCE [LARGE SCALE GENOMIC DNA]</scope>
    <source>
        <strain evidence="5">WS_8</strain>
    </source>
</reference>
<dbReference type="InterPro" id="IPR003715">
    <property type="entry name" value="Poly_export_N"/>
</dbReference>
<dbReference type="Gene3D" id="3.10.560.10">
    <property type="entry name" value="Outer membrane lipoprotein wza domain like"/>
    <property type="match status" value="4"/>
</dbReference>
<dbReference type="Pfam" id="PF02563">
    <property type="entry name" value="Poly_export"/>
    <property type="match status" value="1"/>
</dbReference>
<evidence type="ECO:0008006" key="7">
    <source>
        <dbReference type="Google" id="ProtNLM"/>
    </source>
</evidence>
<sequence>MPSTRQTPGGGASASPIGLNPLAGPVDPESYRVGPGDLLRLELWGRVSRTVLIEVGPEGIVTLPDAGTIKVDGRTLAEVRTSALRLMGQQLRGVSMDLRLARPRTFLVYLTGLVSSPGSVVASGASRVGDVVNRAAVPPEASMRWLQVVHRDGTRETADLGLFLRTGDGSLNPWLRDGDIVNVPAATGFVWASGAVAAPGRFELGPNDSLLTLFKLAGGPLPAADDERALLVRWNAESLPESLWFELHDATSGKVAPKLREGDRLYVYFVPKYHALDQVTVVGEVARPGTYPIVEGRHRLSYLVSAAGGFLPTADLSSIRVHRLAAGKDPELERLLRLSRAELTASEYEALRTKLAGLREDYRVDWNRLSQSKDLDLLLRDGDLVRVERLVPSIRVDGEVKRPGIVAYLPGRRVVDYVEAAGGFTDRAWRTRVRITRSVTGQTLLARNLRTLHPGDLVWVPEKPDRTAWEQSRDILTAIAQVATVVIAIRTLR</sequence>
<dbReference type="EMBL" id="VBOY01000079">
    <property type="protein sequence ID" value="TMQ64871.1"/>
    <property type="molecule type" value="Genomic_DNA"/>
</dbReference>
<name>A0A538TMM3_UNCEI</name>
<feature type="domain" description="Polysaccharide export protein N-terminal" evidence="3">
    <location>
        <begin position="28"/>
        <end position="82"/>
    </location>
</feature>
<evidence type="ECO:0000313" key="6">
    <source>
        <dbReference type="Proteomes" id="UP000316609"/>
    </source>
</evidence>
<gene>
    <name evidence="5" type="ORF">E6K78_08710</name>
</gene>
<dbReference type="InterPro" id="IPR049712">
    <property type="entry name" value="Poly_export"/>
</dbReference>
<evidence type="ECO:0000259" key="3">
    <source>
        <dbReference type="Pfam" id="PF02563"/>
    </source>
</evidence>
<protein>
    <recommendedName>
        <fullName evidence="7">Soluble ligand binding domain-containing protein</fullName>
    </recommendedName>
</protein>
<dbReference type="Proteomes" id="UP000316609">
    <property type="component" value="Unassembled WGS sequence"/>
</dbReference>
<feature type="domain" description="Soluble ligand binding" evidence="4">
    <location>
        <begin position="394"/>
        <end position="441"/>
    </location>
</feature>
<dbReference type="GO" id="GO:0015159">
    <property type="term" value="F:polysaccharide transmembrane transporter activity"/>
    <property type="evidence" value="ECO:0007669"/>
    <property type="project" value="InterPro"/>
</dbReference>
<dbReference type="PANTHER" id="PTHR33619">
    <property type="entry name" value="POLYSACCHARIDE EXPORT PROTEIN GFCE-RELATED"/>
    <property type="match status" value="1"/>
</dbReference>
<evidence type="ECO:0000256" key="2">
    <source>
        <dbReference type="SAM" id="MobiDB-lite"/>
    </source>
</evidence>
<organism evidence="5 6">
    <name type="scientific">Eiseniibacteriota bacterium</name>
    <dbReference type="NCBI Taxonomy" id="2212470"/>
    <lineage>
        <taxon>Bacteria</taxon>
        <taxon>Candidatus Eiseniibacteriota</taxon>
    </lineage>
</organism>
<accession>A0A538TMM3</accession>
<keyword evidence="1" id="KW-0732">Signal</keyword>
<feature type="domain" description="Soluble ligand binding" evidence="4">
    <location>
        <begin position="279"/>
        <end position="327"/>
    </location>
</feature>
<feature type="region of interest" description="Disordered" evidence="2">
    <location>
        <begin position="1"/>
        <end position="21"/>
    </location>
</feature>
<dbReference type="Pfam" id="PF10531">
    <property type="entry name" value="SLBB"/>
    <property type="match status" value="2"/>
</dbReference>
<dbReference type="PANTHER" id="PTHR33619:SF3">
    <property type="entry name" value="POLYSACCHARIDE EXPORT PROTEIN GFCE-RELATED"/>
    <property type="match status" value="1"/>
</dbReference>
<dbReference type="InterPro" id="IPR019554">
    <property type="entry name" value="Soluble_ligand-bd"/>
</dbReference>
<dbReference type="AlphaFoldDB" id="A0A538TMM3"/>
<comment type="caution">
    <text evidence="5">The sequence shown here is derived from an EMBL/GenBank/DDBJ whole genome shotgun (WGS) entry which is preliminary data.</text>
</comment>
<evidence type="ECO:0000313" key="5">
    <source>
        <dbReference type="EMBL" id="TMQ64871.1"/>
    </source>
</evidence>